<dbReference type="AlphaFoldDB" id="A7WQN3"/>
<reference evidence="1" key="1">
    <citation type="journal article" date="2007" name="Proc. Natl. Acad. Sci. U.S.A.">
        <title>Spliced leader RNA trans-splicing in dinoflagellates.</title>
        <authorList>
            <person name="Zhang H."/>
            <person name="Hou Y."/>
            <person name="Miranda L."/>
            <person name="Campbell D.A."/>
            <person name="Sturm N.R."/>
            <person name="Gaasterland T."/>
            <person name="Lin S."/>
        </authorList>
    </citation>
    <scope>NUCLEOTIDE SEQUENCE</scope>
    <source>
        <strain evidence="1">Om-5p-44</strain>
    </source>
</reference>
<organism evidence="1">
    <name type="scientific">Oxyrrhis marina</name>
    <name type="common">Dinoflagellate</name>
    <dbReference type="NCBI Taxonomy" id="2969"/>
    <lineage>
        <taxon>Eukaryota</taxon>
        <taxon>Sar</taxon>
        <taxon>Alveolata</taxon>
        <taxon>Dinophyceae</taxon>
        <taxon>Oxyrrhinales</taxon>
        <taxon>Oxyrrhinaceae</taxon>
        <taxon>Oxyrrhis</taxon>
    </lineage>
</organism>
<evidence type="ECO:0000313" key="1">
    <source>
        <dbReference type="EMBL" id="ABV22483.1"/>
    </source>
</evidence>
<dbReference type="EMBL" id="EF134369">
    <property type="protein sequence ID" value="ABV22483.1"/>
    <property type="molecule type" value="mRNA"/>
</dbReference>
<protein>
    <submittedName>
        <fullName evidence="1">Uncharacterized protein</fullName>
    </submittedName>
</protein>
<accession>A7WQN3</accession>
<sequence>MPRCSSTHKVGQRSDLLEVDSAASCSPVLKKAVACSLCSGRGYTLTRAGGVRSKEHCGNCVSVAIENLRARKEQHLRPHDWFD</sequence>
<name>A7WQN3_OXYMA</name>
<proteinExistence type="evidence at transcript level"/>